<accession>A0ABT3T3R6</accession>
<keyword evidence="13" id="KW-1208">Phospholipid metabolism</keyword>
<dbReference type="Proteomes" id="UP001143304">
    <property type="component" value="Unassembled WGS sequence"/>
</dbReference>
<evidence type="ECO:0000256" key="9">
    <source>
        <dbReference type="ARBA" id="ARBA00022989"/>
    </source>
</evidence>
<comment type="similarity">
    <text evidence="3 15">Belongs to the CDP-alcohol phosphatidyltransferase class-I family.</text>
</comment>
<protein>
    <recommendedName>
        <fullName evidence="5">CDP-diacylglycerol--glycerol-3-phosphate 3-phosphatidyltransferase</fullName>
        <ecNumber evidence="4">2.7.8.5</ecNumber>
    </recommendedName>
</protein>
<dbReference type="EMBL" id="SHNO01000001">
    <property type="protein sequence ID" value="MCX2976897.1"/>
    <property type="molecule type" value="Genomic_DNA"/>
</dbReference>
<dbReference type="PIRSF" id="PIRSF000847">
    <property type="entry name" value="Phos_ph_gly_syn"/>
    <property type="match status" value="1"/>
</dbReference>
<dbReference type="Gene3D" id="1.20.120.1760">
    <property type="match status" value="1"/>
</dbReference>
<comment type="catalytic activity">
    <reaction evidence="14">
        <text>a CDP-1,2-diacyl-sn-glycerol + sn-glycerol 3-phosphate = a 1,2-diacyl-sn-glycero-3-phospho-(1'-sn-glycero-3'-phosphate) + CMP + H(+)</text>
        <dbReference type="Rhea" id="RHEA:12593"/>
        <dbReference type="ChEBI" id="CHEBI:15378"/>
        <dbReference type="ChEBI" id="CHEBI:57597"/>
        <dbReference type="ChEBI" id="CHEBI:58332"/>
        <dbReference type="ChEBI" id="CHEBI:60110"/>
        <dbReference type="ChEBI" id="CHEBI:60377"/>
        <dbReference type="EC" id="2.7.8.5"/>
    </reaction>
</comment>
<dbReference type="Pfam" id="PF01066">
    <property type="entry name" value="CDP-OH_P_transf"/>
    <property type="match status" value="1"/>
</dbReference>
<keyword evidence="18" id="KW-1185">Reference proteome</keyword>
<sequence>MESRERRLKQMLRHLPNSLTALRLLLAAPLGLMILRGDYASALTIGCLAGMTDALDGFLARRLNAQSRLGAALDPVADKILITVTFVCFAQIGLAPWYLAIVVFCRDIIIVIGAISYHKMIGPFEFSATRLSKGNMFVQISFCVLVLLAQVIEGVPPIILFSCMVAVLFFAVASGLDYALSWTIKALQVRKVRKP</sequence>
<evidence type="ECO:0000256" key="4">
    <source>
        <dbReference type="ARBA" id="ARBA00013170"/>
    </source>
</evidence>
<reference evidence="17" key="1">
    <citation type="submission" date="2019-02" db="EMBL/GenBank/DDBJ databases">
        <authorList>
            <person name="Li S.-H."/>
        </authorList>
    </citation>
    <scope>NUCLEOTIDE SEQUENCE</scope>
    <source>
        <strain evidence="17">IMCC11814</strain>
    </source>
</reference>
<comment type="caution">
    <text evidence="17">The sequence shown here is derived from an EMBL/GenBank/DDBJ whole genome shotgun (WGS) entry which is preliminary data.</text>
</comment>
<feature type="transmembrane region" description="Helical" evidence="16">
    <location>
        <begin position="12"/>
        <end position="34"/>
    </location>
</feature>
<gene>
    <name evidence="17" type="ORF">EYC82_05980</name>
</gene>
<dbReference type="PROSITE" id="PS00379">
    <property type="entry name" value="CDP_ALCOHOL_P_TRANSF"/>
    <property type="match status" value="1"/>
</dbReference>
<dbReference type="InterPro" id="IPR048254">
    <property type="entry name" value="CDP_ALCOHOL_P_TRANSF_CS"/>
</dbReference>
<dbReference type="InterPro" id="IPR043130">
    <property type="entry name" value="CDP-OH_PTrfase_TM_dom"/>
</dbReference>
<evidence type="ECO:0000256" key="1">
    <source>
        <dbReference type="ARBA" id="ARBA00004141"/>
    </source>
</evidence>
<feature type="transmembrane region" description="Helical" evidence="16">
    <location>
        <begin position="136"/>
        <end position="152"/>
    </location>
</feature>
<dbReference type="EC" id="2.7.8.5" evidence="4"/>
<keyword evidence="9 16" id="KW-1133">Transmembrane helix</keyword>
<evidence type="ECO:0000256" key="7">
    <source>
        <dbReference type="ARBA" id="ARBA00022679"/>
    </source>
</evidence>
<evidence type="ECO:0000256" key="3">
    <source>
        <dbReference type="ARBA" id="ARBA00010441"/>
    </source>
</evidence>
<evidence type="ECO:0000256" key="15">
    <source>
        <dbReference type="RuleBase" id="RU003750"/>
    </source>
</evidence>
<dbReference type="InterPro" id="IPR000462">
    <property type="entry name" value="CDP-OH_P_trans"/>
</dbReference>
<name>A0ABT3T3R6_9GAMM</name>
<dbReference type="PANTHER" id="PTHR14269">
    <property type="entry name" value="CDP-DIACYLGLYCEROL--GLYCEROL-3-PHOSPHATE 3-PHOSPHATIDYLTRANSFERASE-RELATED"/>
    <property type="match status" value="1"/>
</dbReference>
<proteinExistence type="inferred from homology"/>
<organism evidence="17 18">
    <name type="scientific">Candidatus Marimicrobium litorale</name>
    <dbReference type="NCBI Taxonomy" id="2518991"/>
    <lineage>
        <taxon>Bacteria</taxon>
        <taxon>Pseudomonadati</taxon>
        <taxon>Pseudomonadota</taxon>
        <taxon>Gammaproteobacteria</taxon>
        <taxon>Cellvibrionales</taxon>
        <taxon>Halieaceae</taxon>
        <taxon>Marimicrobium</taxon>
    </lineage>
</organism>
<evidence type="ECO:0000256" key="12">
    <source>
        <dbReference type="ARBA" id="ARBA00023209"/>
    </source>
</evidence>
<evidence type="ECO:0000313" key="17">
    <source>
        <dbReference type="EMBL" id="MCX2976897.1"/>
    </source>
</evidence>
<comment type="pathway">
    <text evidence="2">Phospholipid metabolism; phosphatidylglycerol biosynthesis; phosphatidylglycerol from CDP-diacylglycerol: step 1/2.</text>
</comment>
<dbReference type="InterPro" id="IPR050324">
    <property type="entry name" value="CDP-alcohol_PTase-I"/>
</dbReference>
<evidence type="ECO:0000256" key="5">
    <source>
        <dbReference type="ARBA" id="ARBA00014944"/>
    </source>
</evidence>
<keyword evidence="6" id="KW-0444">Lipid biosynthesis</keyword>
<feature type="transmembrane region" description="Helical" evidence="16">
    <location>
        <begin position="71"/>
        <end position="92"/>
    </location>
</feature>
<evidence type="ECO:0000256" key="14">
    <source>
        <dbReference type="ARBA" id="ARBA00048586"/>
    </source>
</evidence>
<evidence type="ECO:0000256" key="11">
    <source>
        <dbReference type="ARBA" id="ARBA00023136"/>
    </source>
</evidence>
<evidence type="ECO:0000256" key="2">
    <source>
        <dbReference type="ARBA" id="ARBA00005042"/>
    </source>
</evidence>
<keyword evidence="7 15" id="KW-0808">Transferase</keyword>
<keyword evidence="10" id="KW-0443">Lipid metabolism</keyword>
<evidence type="ECO:0000256" key="13">
    <source>
        <dbReference type="ARBA" id="ARBA00023264"/>
    </source>
</evidence>
<evidence type="ECO:0000256" key="6">
    <source>
        <dbReference type="ARBA" id="ARBA00022516"/>
    </source>
</evidence>
<feature type="transmembrane region" description="Helical" evidence="16">
    <location>
        <begin position="158"/>
        <end position="184"/>
    </location>
</feature>
<keyword evidence="12" id="KW-0594">Phospholipid biosynthesis</keyword>
<evidence type="ECO:0000313" key="18">
    <source>
        <dbReference type="Proteomes" id="UP001143304"/>
    </source>
</evidence>
<dbReference type="RefSeq" id="WP_279248638.1">
    <property type="nucleotide sequence ID" value="NZ_SHNO01000001.1"/>
</dbReference>
<comment type="subcellular location">
    <subcellularLocation>
        <location evidence="1">Membrane</location>
        <topology evidence="1">Multi-pass membrane protein</topology>
    </subcellularLocation>
</comment>
<keyword evidence="8 16" id="KW-0812">Transmembrane</keyword>
<evidence type="ECO:0000256" key="8">
    <source>
        <dbReference type="ARBA" id="ARBA00022692"/>
    </source>
</evidence>
<dbReference type="PANTHER" id="PTHR14269:SF62">
    <property type="entry name" value="CDP-DIACYLGLYCEROL--GLYCEROL-3-PHOSPHATE 3-PHOSPHATIDYLTRANSFERASE 1, CHLOROPLASTIC"/>
    <property type="match status" value="1"/>
</dbReference>
<dbReference type="InterPro" id="IPR004570">
    <property type="entry name" value="Phosphatidylglycerol_P_synth"/>
</dbReference>
<keyword evidence="11 16" id="KW-0472">Membrane</keyword>
<evidence type="ECO:0000256" key="16">
    <source>
        <dbReference type="SAM" id="Phobius"/>
    </source>
</evidence>
<evidence type="ECO:0000256" key="10">
    <source>
        <dbReference type="ARBA" id="ARBA00023098"/>
    </source>
</evidence>